<dbReference type="AlphaFoldDB" id="A0A842HDW5"/>
<proteinExistence type="inferred from homology"/>
<keyword evidence="5" id="KW-0800">Toxin</keyword>
<feature type="binding site" evidence="5">
    <location>
        <position position="5"/>
    </location>
    <ligand>
        <name>Mg(2+)</name>
        <dbReference type="ChEBI" id="CHEBI:18420"/>
    </ligand>
</feature>
<dbReference type="GO" id="GO:0016788">
    <property type="term" value="F:hydrolase activity, acting on ester bonds"/>
    <property type="evidence" value="ECO:0007669"/>
    <property type="project" value="InterPro"/>
</dbReference>
<organism evidence="7 8">
    <name type="scientific">Ruficoccus amylovorans</name>
    <dbReference type="NCBI Taxonomy" id="1804625"/>
    <lineage>
        <taxon>Bacteria</taxon>
        <taxon>Pseudomonadati</taxon>
        <taxon>Verrucomicrobiota</taxon>
        <taxon>Opitutia</taxon>
        <taxon>Puniceicoccales</taxon>
        <taxon>Cerasicoccaceae</taxon>
        <taxon>Ruficoccus</taxon>
    </lineage>
</organism>
<keyword evidence="8" id="KW-1185">Reference proteome</keyword>
<dbReference type="InterPro" id="IPR002716">
    <property type="entry name" value="PIN_dom"/>
</dbReference>
<keyword evidence="5" id="KW-0460">Magnesium</keyword>
<dbReference type="Proteomes" id="UP000546464">
    <property type="component" value="Unassembled WGS sequence"/>
</dbReference>
<feature type="binding site" evidence="5">
    <location>
        <position position="103"/>
    </location>
    <ligand>
        <name>Mg(2+)</name>
        <dbReference type="ChEBI" id="CHEBI:18420"/>
    </ligand>
</feature>
<dbReference type="GO" id="GO:0000287">
    <property type="term" value="F:magnesium ion binding"/>
    <property type="evidence" value="ECO:0007669"/>
    <property type="project" value="UniProtKB-UniRule"/>
</dbReference>
<keyword evidence="4 5" id="KW-0378">Hydrolase</keyword>
<keyword evidence="2 5" id="KW-0540">Nuclease</keyword>
<dbReference type="InterPro" id="IPR029060">
    <property type="entry name" value="PIN-like_dom_sf"/>
</dbReference>
<protein>
    <recommendedName>
        <fullName evidence="5">Ribonuclease VapC</fullName>
        <shortName evidence="5">RNase VapC</shortName>
        <ecNumber evidence="5">3.1.-.-</ecNumber>
    </recommendedName>
    <alternativeName>
        <fullName evidence="5">Toxin VapC</fullName>
    </alternativeName>
</protein>
<dbReference type="Pfam" id="PF01850">
    <property type="entry name" value="PIN"/>
    <property type="match status" value="1"/>
</dbReference>
<gene>
    <name evidence="5" type="primary">vapC</name>
    <name evidence="7" type="ORF">H5P28_04625</name>
</gene>
<evidence type="ECO:0000313" key="7">
    <source>
        <dbReference type="EMBL" id="MBC2593541.1"/>
    </source>
</evidence>
<dbReference type="RefSeq" id="WP_185674548.1">
    <property type="nucleotide sequence ID" value="NZ_JACHVB010000014.1"/>
</dbReference>
<comment type="function">
    <text evidence="5">Toxic component of a toxin-antitoxin (TA) system. An RNase.</text>
</comment>
<keyword evidence="3 5" id="KW-0479">Metal-binding</keyword>
<dbReference type="EMBL" id="JACHVB010000014">
    <property type="protein sequence ID" value="MBC2593541.1"/>
    <property type="molecule type" value="Genomic_DNA"/>
</dbReference>
<dbReference type="HAMAP" id="MF_00265">
    <property type="entry name" value="VapC_Nob1"/>
    <property type="match status" value="1"/>
</dbReference>
<dbReference type="NCBIfam" id="TIGR00028">
    <property type="entry name" value="Mtu_PIN_fam"/>
    <property type="match status" value="1"/>
</dbReference>
<comment type="similarity">
    <text evidence="5">Belongs to the PINc/VapC protein family.</text>
</comment>
<dbReference type="InterPro" id="IPR006226">
    <property type="entry name" value="Mtu_PIN"/>
</dbReference>
<evidence type="ECO:0000259" key="6">
    <source>
        <dbReference type="Pfam" id="PF01850"/>
    </source>
</evidence>
<dbReference type="SUPFAM" id="SSF88723">
    <property type="entry name" value="PIN domain-like"/>
    <property type="match status" value="1"/>
</dbReference>
<dbReference type="EC" id="3.1.-.-" evidence="5"/>
<evidence type="ECO:0000256" key="2">
    <source>
        <dbReference type="ARBA" id="ARBA00022722"/>
    </source>
</evidence>
<sequence>MYLLDVNMLIAVLDPHHEHHDKVVDWFLAKHRDGWATCPLTENGFIRIFGHRNYPNGPADTLVARRLLMRLCAEPGYVFWPDSVSLMDEQRFKRLPDSKHLTDLYLLALAVENKGSLVTLDRRIDASYVAGGEKAYAILTA</sequence>
<dbReference type="GO" id="GO:0045926">
    <property type="term" value="P:negative regulation of growth"/>
    <property type="evidence" value="ECO:0007669"/>
    <property type="project" value="UniProtKB-ARBA"/>
</dbReference>
<keyword evidence="1 5" id="KW-1277">Toxin-antitoxin system</keyword>
<accession>A0A842HDW5</accession>
<comment type="caution">
    <text evidence="7">The sequence shown here is derived from an EMBL/GenBank/DDBJ whole genome shotgun (WGS) entry which is preliminary data.</text>
</comment>
<evidence type="ECO:0000256" key="4">
    <source>
        <dbReference type="ARBA" id="ARBA00022801"/>
    </source>
</evidence>
<reference evidence="7 8" key="1">
    <citation type="submission" date="2020-07" db="EMBL/GenBank/DDBJ databases">
        <authorList>
            <person name="Feng X."/>
        </authorList>
    </citation>
    <scope>NUCLEOTIDE SEQUENCE [LARGE SCALE GENOMIC DNA]</scope>
    <source>
        <strain evidence="7 8">JCM31066</strain>
    </source>
</reference>
<evidence type="ECO:0000256" key="5">
    <source>
        <dbReference type="HAMAP-Rule" id="MF_00265"/>
    </source>
</evidence>
<evidence type="ECO:0000256" key="3">
    <source>
        <dbReference type="ARBA" id="ARBA00022723"/>
    </source>
</evidence>
<dbReference type="Gene3D" id="3.40.50.1010">
    <property type="entry name" value="5'-nuclease"/>
    <property type="match status" value="1"/>
</dbReference>
<comment type="cofactor">
    <cofactor evidence="5">
        <name>Mg(2+)</name>
        <dbReference type="ChEBI" id="CHEBI:18420"/>
    </cofactor>
</comment>
<feature type="domain" description="PIN" evidence="6">
    <location>
        <begin position="2"/>
        <end position="125"/>
    </location>
</feature>
<evidence type="ECO:0000313" key="8">
    <source>
        <dbReference type="Proteomes" id="UP000546464"/>
    </source>
</evidence>
<dbReference type="GO" id="GO:0004540">
    <property type="term" value="F:RNA nuclease activity"/>
    <property type="evidence" value="ECO:0007669"/>
    <property type="project" value="InterPro"/>
</dbReference>
<dbReference type="InterPro" id="IPR022907">
    <property type="entry name" value="VapC_family"/>
</dbReference>
<dbReference type="GO" id="GO:0090729">
    <property type="term" value="F:toxin activity"/>
    <property type="evidence" value="ECO:0007669"/>
    <property type="project" value="UniProtKB-KW"/>
</dbReference>
<evidence type="ECO:0000256" key="1">
    <source>
        <dbReference type="ARBA" id="ARBA00022649"/>
    </source>
</evidence>
<name>A0A842HDW5_9BACT</name>